<dbReference type="RefSeq" id="WP_087357928.1">
    <property type="nucleotide sequence ID" value="NZ_AP031415.1"/>
</dbReference>
<dbReference type="SMART" id="SM00530">
    <property type="entry name" value="HTH_XRE"/>
    <property type="match status" value="1"/>
</dbReference>
<keyword evidence="2" id="KW-0812">Transmembrane</keyword>
<evidence type="ECO:0000259" key="3">
    <source>
        <dbReference type="PROSITE" id="PS50943"/>
    </source>
</evidence>
<dbReference type="SUPFAM" id="SSF47413">
    <property type="entry name" value="lambda repressor-like DNA-binding domains"/>
    <property type="match status" value="1"/>
</dbReference>
<protein>
    <recommendedName>
        <fullName evidence="3">HTH cro/C1-type domain-containing protein</fullName>
    </recommendedName>
</protein>
<keyword evidence="2" id="KW-1133">Transmembrane helix</keyword>
<reference evidence="4 5" key="1">
    <citation type="journal article" date="2018" name="BMC Genomics">
        <title>Whole genome sequencing and function prediction of 133 gut anaerobes isolated from chicken caecum in pure cultures.</title>
        <authorList>
            <person name="Medvecky M."/>
            <person name="Cejkova D."/>
            <person name="Polansky O."/>
            <person name="Karasova D."/>
            <person name="Kubasova T."/>
            <person name="Cizek A."/>
            <person name="Rychlik I."/>
        </authorList>
    </citation>
    <scope>NUCLEOTIDE SEQUENCE [LARGE SCALE GENOMIC DNA]</scope>
    <source>
        <strain evidence="4 5">An13</strain>
    </source>
</reference>
<feature type="transmembrane region" description="Helical" evidence="2">
    <location>
        <begin position="127"/>
        <end position="148"/>
    </location>
</feature>
<organism evidence="4 5">
    <name type="scientific">Massilimicrobiota timonensis</name>
    <dbReference type="NCBI Taxonomy" id="1776392"/>
    <lineage>
        <taxon>Bacteria</taxon>
        <taxon>Bacillati</taxon>
        <taxon>Bacillota</taxon>
        <taxon>Erysipelotrichia</taxon>
        <taxon>Erysipelotrichales</taxon>
        <taxon>Erysipelotrichaceae</taxon>
        <taxon>Massilimicrobiota</taxon>
    </lineage>
</organism>
<keyword evidence="2" id="KW-0472">Membrane</keyword>
<gene>
    <name evidence="4" type="ORF">B5E75_06325</name>
</gene>
<sequence>MDNLGEKIRQTRESKKMTIEDLSAKTKISVAVLRDIEKGKFDRYKGDEAYVKMYLKKISQALDMDSEQLTEQYIELTREIELEDLKEKEMLEEHNEEIVKKGKKFSFKAPQLTRKPSVYEDKSHVTIIRAAIILVLVCLVIVVIWFGFYATRSKTEEPAKPENQLTVEGEVDPVPDTSSPDTSGDNQNTTEETVQFTRNDFLDYSFVLPADATTFTLKIEYNAPCWAQMRVNDEIYDQFVSKIYHENEDGDTEVVELTFDVNDFESLDLRNGNNRGHRYYINNQEVPLTDEDKNTNQDRPVDVILTLEKE</sequence>
<dbReference type="Pfam" id="PF13413">
    <property type="entry name" value="HTH_25"/>
    <property type="match status" value="1"/>
</dbReference>
<dbReference type="PANTHER" id="PTHR34475:SF1">
    <property type="entry name" value="CYTOSKELETON PROTEIN RODZ"/>
    <property type="match status" value="1"/>
</dbReference>
<dbReference type="CDD" id="cd00093">
    <property type="entry name" value="HTH_XRE"/>
    <property type="match status" value="1"/>
</dbReference>
<dbReference type="InterPro" id="IPR010982">
    <property type="entry name" value="Lambda_DNA-bd_dom_sf"/>
</dbReference>
<dbReference type="InterPro" id="IPR001387">
    <property type="entry name" value="Cro/C1-type_HTH"/>
</dbReference>
<evidence type="ECO:0000313" key="4">
    <source>
        <dbReference type="EMBL" id="OUQ34587.1"/>
    </source>
</evidence>
<evidence type="ECO:0000256" key="1">
    <source>
        <dbReference type="SAM" id="MobiDB-lite"/>
    </source>
</evidence>
<dbReference type="OrthoDB" id="9797543at2"/>
<accession>A0A1Y4SXB4</accession>
<feature type="domain" description="HTH cro/C1-type" evidence="3">
    <location>
        <begin position="8"/>
        <end position="69"/>
    </location>
</feature>
<feature type="region of interest" description="Disordered" evidence="1">
    <location>
        <begin position="157"/>
        <end position="190"/>
    </location>
</feature>
<comment type="caution">
    <text evidence="4">The sequence shown here is derived from an EMBL/GenBank/DDBJ whole genome shotgun (WGS) entry which is preliminary data.</text>
</comment>
<keyword evidence="5" id="KW-1185">Reference proteome</keyword>
<dbReference type="PANTHER" id="PTHR34475">
    <property type="match status" value="1"/>
</dbReference>
<dbReference type="InterPro" id="IPR050400">
    <property type="entry name" value="Bact_Cytoskel_RodZ"/>
</dbReference>
<dbReference type="GO" id="GO:0003677">
    <property type="term" value="F:DNA binding"/>
    <property type="evidence" value="ECO:0007669"/>
    <property type="project" value="InterPro"/>
</dbReference>
<dbReference type="Gene3D" id="1.10.260.40">
    <property type="entry name" value="lambda repressor-like DNA-binding domains"/>
    <property type="match status" value="1"/>
</dbReference>
<dbReference type="Proteomes" id="UP000195305">
    <property type="component" value="Unassembled WGS sequence"/>
</dbReference>
<name>A0A1Y4SXB4_9FIRM</name>
<evidence type="ECO:0000313" key="5">
    <source>
        <dbReference type="Proteomes" id="UP000195305"/>
    </source>
</evidence>
<proteinExistence type="predicted"/>
<dbReference type="AlphaFoldDB" id="A0A1Y4SXB4"/>
<evidence type="ECO:0000256" key="2">
    <source>
        <dbReference type="SAM" id="Phobius"/>
    </source>
</evidence>
<dbReference type="PROSITE" id="PS50943">
    <property type="entry name" value="HTH_CROC1"/>
    <property type="match status" value="1"/>
</dbReference>
<feature type="compositionally biased region" description="Polar residues" evidence="1">
    <location>
        <begin position="176"/>
        <end position="190"/>
    </location>
</feature>
<dbReference type="EMBL" id="NFLJ01000015">
    <property type="protein sequence ID" value="OUQ34587.1"/>
    <property type="molecule type" value="Genomic_DNA"/>
</dbReference>